<evidence type="ECO:0000256" key="2">
    <source>
        <dbReference type="ARBA" id="ARBA00023125"/>
    </source>
</evidence>
<dbReference type="SMART" id="SM00389">
    <property type="entry name" value="HOX"/>
    <property type="match status" value="1"/>
</dbReference>
<protein>
    <submittedName>
        <fullName evidence="9">Homeobox domain-containing protein</fullName>
    </submittedName>
</protein>
<feature type="domain" description="Homeobox" evidence="8">
    <location>
        <begin position="85"/>
        <end position="145"/>
    </location>
</feature>
<dbReference type="AlphaFoldDB" id="A0A9P3G0W7"/>
<dbReference type="Proteomes" id="UP000703269">
    <property type="component" value="Unassembled WGS sequence"/>
</dbReference>
<dbReference type="PANTHER" id="PTHR24324">
    <property type="entry name" value="HOMEOBOX PROTEIN HHEX"/>
    <property type="match status" value="1"/>
</dbReference>
<dbReference type="PROSITE" id="PS50071">
    <property type="entry name" value="HOMEOBOX_2"/>
    <property type="match status" value="1"/>
</dbReference>
<dbReference type="InterPro" id="IPR051000">
    <property type="entry name" value="Homeobox_DNA-bind_prot"/>
</dbReference>
<feature type="region of interest" description="Disordered" evidence="7">
    <location>
        <begin position="1"/>
        <end position="99"/>
    </location>
</feature>
<evidence type="ECO:0000313" key="10">
    <source>
        <dbReference type="Proteomes" id="UP000703269"/>
    </source>
</evidence>
<dbReference type="Pfam" id="PF24818">
    <property type="entry name" value="PH_TRF2_HOY1"/>
    <property type="match status" value="1"/>
</dbReference>
<keyword evidence="10" id="KW-1185">Reference proteome</keyword>
<keyword evidence="4 5" id="KW-0539">Nucleus</keyword>
<dbReference type="InterPro" id="IPR001356">
    <property type="entry name" value="HD"/>
</dbReference>
<evidence type="ECO:0000256" key="5">
    <source>
        <dbReference type="PROSITE-ProRule" id="PRU00108"/>
    </source>
</evidence>
<evidence type="ECO:0000313" key="9">
    <source>
        <dbReference type="EMBL" id="GJE85680.1"/>
    </source>
</evidence>
<dbReference type="GO" id="GO:0005634">
    <property type="term" value="C:nucleus"/>
    <property type="evidence" value="ECO:0007669"/>
    <property type="project" value="UniProtKB-SubCell"/>
</dbReference>
<dbReference type="OrthoDB" id="6159439at2759"/>
<keyword evidence="3 5" id="KW-0371">Homeobox</keyword>
<dbReference type="GO" id="GO:0000978">
    <property type="term" value="F:RNA polymerase II cis-regulatory region sequence-specific DNA binding"/>
    <property type="evidence" value="ECO:0007669"/>
    <property type="project" value="TreeGrafter"/>
</dbReference>
<keyword evidence="2 5" id="KW-0238">DNA-binding</keyword>
<dbReference type="Gene3D" id="1.10.10.60">
    <property type="entry name" value="Homeodomain-like"/>
    <property type="match status" value="1"/>
</dbReference>
<proteinExistence type="predicted"/>
<feature type="compositionally biased region" description="Low complexity" evidence="7">
    <location>
        <begin position="39"/>
        <end position="57"/>
    </location>
</feature>
<dbReference type="CDD" id="cd00086">
    <property type="entry name" value="homeodomain"/>
    <property type="match status" value="1"/>
</dbReference>
<feature type="region of interest" description="Disordered" evidence="7">
    <location>
        <begin position="544"/>
        <end position="581"/>
    </location>
</feature>
<feature type="compositionally biased region" description="Low complexity" evidence="7">
    <location>
        <begin position="11"/>
        <end position="23"/>
    </location>
</feature>
<dbReference type="GO" id="GO:0030154">
    <property type="term" value="P:cell differentiation"/>
    <property type="evidence" value="ECO:0007669"/>
    <property type="project" value="TreeGrafter"/>
</dbReference>
<dbReference type="SUPFAM" id="SSF46689">
    <property type="entry name" value="Homeodomain-like"/>
    <property type="match status" value="1"/>
</dbReference>
<dbReference type="PANTHER" id="PTHR24324:SF5">
    <property type="entry name" value="HEMATOPOIETICALLY-EXPRESSED HOMEOBOX PROTEIN HHEX"/>
    <property type="match status" value="1"/>
</dbReference>
<gene>
    <name evidence="9" type="ORF">PsYK624_017590</name>
</gene>
<evidence type="ECO:0000256" key="6">
    <source>
        <dbReference type="RuleBase" id="RU000682"/>
    </source>
</evidence>
<sequence>MLSELPEHVPTQSGQGTSSSTQSALSYESESTADPECPSPQLSLSSPASPANLSDSAGMGAAQEPSSGPLRSRSGSRSHDAAGDAKSKRKRSRVTPEQLAHLERFFAADRSPTAARRKEISDMLGMTERQTQIWFQNRRAKAKLLDGKLDQESMELPPDVPPELAAGWDTDLQLLIHEDDEPITIIPCQELTVGSWRRLASTHTKYDLVAYICHNRKTLAWFIHASNCGFKMEIAFDSVIDTKFTNNSPGMGQASFILSRPPTFFMEHAGREPGPGGIPIRVWRPSADWTEKKQASKVLRHDLVGAAIQLAHVLRTIASAKAGPSVPLYPITYDGGHPASRHGAALSPSLVGGMIDEIAGPSQRQQSSARRFSRASVHYHTDAALERAGAGGHTSPGLGAYTPLARGAGSPALPHAYPLPGGDFAVPSGVSALYDHSPTPPPHPSSPEHFLTMQVPIALTRRSFSGTPSVLGGGGGVGAGPQAPPDYLAGGEDLRLPPSIAHSGRRHSSFADGPVGTLTQAMSSLGSHASPAWEPHIGLPPAPPYLLPRDYRGNSTSSSPHLNFATPQEYPPEFQQSFPQG</sequence>
<accession>A0A9P3G0W7</accession>
<name>A0A9P3G0W7_9APHY</name>
<evidence type="ECO:0000259" key="8">
    <source>
        <dbReference type="PROSITE" id="PS50071"/>
    </source>
</evidence>
<evidence type="ECO:0000256" key="4">
    <source>
        <dbReference type="ARBA" id="ARBA00023242"/>
    </source>
</evidence>
<feature type="compositionally biased region" description="Low complexity" evidence="7">
    <location>
        <begin position="65"/>
        <end position="75"/>
    </location>
</feature>
<organism evidence="9 10">
    <name type="scientific">Phanerochaete sordida</name>
    <dbReference type="NCBI Taxonomy" id="48140"/>
    <lineage>
        <taxon>Eukaryota</taxon>
        <taxon>Fungi</taxon>
        <taxon>Dikarya</taxon>
        <taxon>Basidiomycota</taxon>
        <taxon>Agaricomycotina</taxon>
        <taxon>Agaricomycetes</taxon>
        <taxon>Polyporales</taxon>
        <taxon>Phanerochaetaceae</taxon>
        <taxon>Phanerochaete</taxon>
    </lineage>
</organism>
<dbReference type="EMBL" id="BPQB01000002">
    <property type="protein sequence ID" value="GJE85680.1"/>
    <property type="molecule type" value="Genomic_DNA"/>
</dbReference>
<dbReference type="GO" id="GO:0006357">
    <property type="term" value="P:regulation of transcription by RNA polymerase II"/>
    <property type="evidence" value="ECO:0007669"/>
    <property type="project" value="TreeGrafter"/>
</dbReference>
<reference evidence="9 10" key="1">
    <citation type="submission" date="2021-08" db="EMBL/GenBank/DDBJ databases">
        <title>Draft Genome Sequence of Phanerochaete sordida strain YK-624.</title>
        <authorList>
            <person name="Mori T."/>
            <person name="Dohra H."/>
            <person name="Suzuki T."/>
            <person name="Kawagishi H."/>
            <person name="Hirai H."/>
        </authorList>
    </citation>
    <scope>NUCLEOTIDE SEQUENCE [LARGE SCALE GENOMIC DNA]</scope>
    <source>
        <strain evidence="9 10">YK-624</strain>
    </source>
</reference>
<dbReference type="InterPro" id="IPR009057">
    <property type="entry name" value="Homeodomain-like_sf"/>
</dbReference>
<evidence type="ECO:0000256" key="3">
    <source>
        <dbReference type="ARBA" id="ARBA00023155"/>
    </source>
</evidence>
<feature type="compositionally biased region" description="Basic and acidic residues" evidence="7">
    <location>
        <begin position="77"/>
        <end position="86"/>
    </location>
</feature>
<feature type="DNA-binding region" description="Homeobox" evidence="5">
    <location>
        <begin position="87"/>
        <end position="146"/>
    </location>
</feature>
<dbReference type="InterPro" id="IPR057939">
    <property type="entry name" value="TRF2_HOY1_PH"/>
</dbReference>
<evidence type="ECO:0000256" key="1">
    <source>
        <dbReference type="ARBA" id="ARBA00004123"/>
    </source>
</evidence>
<evidence type="ECO:0000256" key="7">
    <source>
        <dbReference type="SAM" id="MobiDB-lite"/>
    </source>
</evidence>
<comment type="subcellular location">
    <subcellularLocation>
        <location evidence="1 5 6">Nucleus</location>
    </subcellularLocation>
</comment>
<feature type="region of interest" description="Disordered" evidence="7">
    <location>
        <begin position="466"/>
        <end position="518"/>
    </location>
</feature>
<dbReference type="Pfam" id="PF00046">
    <property type="entry name" value="Homeodomain"/>
    <property type="match status" value="1"/>
</dbReference>
<comment type="caution">
    <text evidence="9">The sequence shown here is derived from an EMBL/GenBank/DDBJ whole genome shotgun (WGS) entry which is preliminary data.</text>
</comment>